<dbReference type="Proteomes" id="UP000011185">
    <property type="component" value="Unassembled WGS sequence"/>
</dbReference>
<proteinExistence type="predicted"/>
<protein>
    <submittedName>
        <fullName evidence="1">Uncharacterized protein</fullName>
    </submittedName>
</protein>
<evidence type="ECO:0000313" key="1">
    <source>
        <dbReference type="EMBL" id="ELQ75531.1"/>
    </source>
</evidence>
<dbReference type="HOGENOM" id="CLU_1504499_0_0_1"/>
<keyword evidence="2" id="KW-1185">Reference proteome</keyword>
<reference evidence="1 2" key="1">
    <citation type="journal article" date="2012" name="PLoS Pathog.">
        <title>The genome of the obligate intracellular parasite Trachipleistophora hominis: new insights into microsporidian genome dynamics and reductive evolution.</title>
        <authorList>
            <person name="Heinz E."/>
            <person name="Williams T.A."/>
            <person name="Nakjang S."/>
            <person name="Noel C.J."/>
            <person name="Swan D.C."/>
            <person name="Goldberg A.V."/>
            <person name="Harris S.R."/>
            <person name="Weinmaier T."/>
            <person name="Markert S."/>
            <person name="Becher D."/>
            <person name="Bernhardt J."/>
            <person name="Dagan T."/>
            <person name="Hacker C."/>
            <person name="Lucocq J.M."/>
            <person name="Schweder T."/>
            <person name="Rattei T."/>
            <person name="Hall N."/>
            <person name="Hirt R.P."/>
            <person name="Embley T.M."/>
        </authorList>
    </citation>
    <scope>NUCLEOTIDE SEQUENCE [LARGE SCALE GENOMIC DNA]</scope>
</reference>
<gene>
    <name evidence="1" type="ORF">THOM_1515</name>
</gene>
<accession>L7JWU1</accession>
<dbReference type="InParanoid" id="L7JWU1"/>
<evidence type="ECO:0000313" key="2">
    <source>
        <dbReference type="Proteomes" id="UP000011185"/>
    </source>
</evidence>
<name>L7JWU1_TRAHO</name>
<organism evidence="1 2">
    <name type="scientific">Trachipleistophora hominis</name>
    <name type="common">Microsporidian parasite</name>
    <dbReference type="NCBI Taxonomy" id="72359"/>
    <lineage>
        <taxon>Eukaryota</taxon>
        <taxon>Fungi</taxon>
        <taxon>Fungi incertae sedis</taxon>
        <taxon>Microsporidia</taxon>
        <taxon>Pleistophoridae</taxon>
        <taxon>Trachipleistophora</taxon>
    </lineage>
</organism>
<dbReference type="AlphaFoldDB" id="L7JWU1"/>
<dbReference type="VEuPathDB" id="MicrosporidiaDB:THOM_1515"/>
<dbReference type="EMBL" id="JH993950">
    <property type="protein sequence ID" value="ELQ75531.1"/>
    <property type="molecule type" value="Genomic_DNA"/>
</dbReference>
<sequence>MPDRSLHVCDQFIYVIKNGECTVYSHNLHKMKTIQNVRSIHNDLIYSTPSHLIHTESKYKIPDITDIRVHDDLIITTSNQTLSVYVRLNGTLYQKASVPKFGTLVHTDKDTIVMVDGNYEYEMAVVRECAVSDGVLLFSDGRDVVGSDYGRASVPLPFYMWRVGGVEAFCGMEGTGCMG</sequence>